<accession>V2Y448</accession>
<reference evidence="2 3" key="1">
    <citation type="submission" date="2013-06" db="EMBL/GenBank/DDBJ databases">
        <authorList>
            <person name="Weinstock G."/>
            <person name="Sodergren E."/>
            <person name="Clifton S."/>
            <person name="Fulton L."/>
            <person name="Fulton B."/>
            <person name="Courtney L."/>
            <person name="Fronick C."/>
            <person name="Harrison M."/>
            <person name="Strong C."/>
            <person name="Farmer C."/>
            <person name="Delahaunty K."/>
            <person name="Markovic C."/>
            <person name="Hall O."/>
            <person name="Minx P."/>
            <person name="Tomlinson C."/>
            <person name="Mitreva M."/>
            <person name="Nelson J."/>
            <person name="Hou S."/>
            <person name="Wollam A."/>
            <person name="Pepin K.H."/>
            <person name="Johnson M."/>
            <person name="Bhonagiri V."/>
            <person name="Nash W.E."/>
            <person name="Warren W."/>
            <person name="Chinwalla A."/>
            <person name="Mardis E.R."/>
            <person name="Wilson R.K."/>
        </authorList>
    </citation>
    <scope>NUCLEOTIDE SEQUENCE [LARGE SCALE GENOMIC DNA]</scope>
    <source>
        <strain evidence="2 3">ATCC 51271</strain>
    </source>
</reference>
<keyword evidence="1" id="KW-1133">Transmembrane helix</keyword>
<keyword evidence="3" id="KW-1185">Reference proteome</keyword>
<dbReference type="HOGENOM" id="CLU_093450_0_0_9"/>
<organism evidence="2 3">
    <name type="scientific">Catonella morbi ATCC 51271</name>
    <dbReference type="NCBI Taxonomy" id="592026"/>
    <lineage>
        <taxon>Bacteria</taxon>
        <taxon>Bacillati</taxon>
        <taxon>Bacillota</taxon>
        <taxon>Clostridia</taxon>
        <taxon>Lachnospirales</taxon>
        <taxon>Lachnospiraceae</taxon>
        <taxon>Catonella</taxon>
    </lineage>
</organism>
<comment type="caution">
    <text evidence="2">The sequence shown here is derived from an EMBL/GenBank/DDBJ whole genome shotgun (WGS) entry which is preliminary data.</text>
</comment>
<name>V2Y448_9FIRM</name>
<feature type="transmembrane region" description="Helical" evidence="1">
    <location>
        <begin position="40"/>
        <end position="61"/>
    </location>
</feature>
<evidence type="ECO:0000256" key="1">
    <source>
        <dbReference type="SAM" id="Phobius"/>
    </source>
</evidence>
<feature type="transmembrane region" description="Helical" evidence="1">
    <location>
        <begin position="118"/>
        <end position="140"/>
    </location>
</feature>
<dbReference type="AlphaFoldDB" id="V2Y448"/>
<keyword evidence="1" id="KW-0812">Transmembrane</keyword>
<sequence>MKTNENKGLQIKDVITTVLLSIVLIMIQLVVNMICMANHFISMTLSVGLTMFLCGPVYCLLLHRVRKHFVSLVYMTILGVIFFLMGNLYLLPYFILIGIICEIILWKESSLRKPKQVILSWTVASLLYNGVNLLPIWFFWDTYYDFAVKSGMEQSYIDSYVYYYTVPGWIIFILIFTTGMGLLGSCIGNKLMNKHFKKAGLL</sequence>
<dbReference type="STRING" id="592026.GCWU0000282_001737"/>
<protein>
    <recommendedName>
        <fullName evidence="4">TIGR02185 family protein</fullName>
    </recommendedName>
</protein>
<feature type="transmembrane region" description="Helical" evidence="1">
    <location>
        <begin position="90"/>
        <end position="106"/>
    </location>
</feature>
<feature type="transmembrane region" description="Helical" evidence="1">
    <location>
        <begin position="160"/>
        <end position="188"/>
    </location>
</feature>
<evidence type="ECO:0000313" key="3">
    <source>
        <dbReference type="Proteomes" id="UP000018227"/>
    </source>
</evidence>
<gene>
    <name evidence="2" type="ORF">GCWU0000282_001737</name>
</gene>
<dbReference type="OrthoDB" id="9781459at2"/>
<dbReference type="EMBL" id="ACIL03000013">
    <property type="protein sequence ID" value="ESL02867.1"/>
    <property type="molecule type" value="Genomic_DNA"/>
</dbReference>
<evidence type="ECO:0000313" key="2">
    <source>
        <dbReference type="EMBL" id="ESL02867.1"/>
    </source>
</evidence>
<dbReference type="Proteomes" id="UP000018227">
    <property type="component" value="Unassembled WGS sequence"/>
</dbReference>
<feature type="transmembrane region" description="Helical" evidence="1">
    <location>
        <begin position="14"/>
        <end position="34"/>
    </location>
</feature>
<dbReference type="eggNOG" id="ENOG502Z9V0">
    <property type="taxonomic scope" value="Bacteria"/>
</dbReference>
<dbReference type="NCBIfam" id="TIGR02185">
    <property type="entry name" value="Trep_Strep"/>
    <property type="match status" value="1"/>
</dbReference>
<dbReference type="InterPro" id="IPR011733">
    <property type="entry name" value="CHP02185_IM"/>
</dbReference>
<keyword evidence="1" id="KW-0472">Membrane</keyword>
<dbReference type="RefSeq" id="WP_023354609.1">
    <property type="nucleotide sequence ID" value="NZ_KI535368.1"/>
</dbReference>
<proteinExistence type="predicted"/>
<feature type="transmembrane region" description="Helical" evidence="1">
    <location>
        <begin position="68"/>
        <end position="84"/>
    </location>
</feature>
<dbReference type="Pfam" id="PF09605">
    <property type="entry name" value="Trep_Strep"/>
    <property type="match status" value="1"/>
</dbReference>
<evidence type="ECO:0008006" key="4">
    <source>
        <dbReference type="Google" id="ProtNLM"/>
    </source>
</evidence>